<dbReference type="GO" id="GO:0016788">
    <property type="term" value="F:hydrolase activity, acting on ester bonds"/>
    <property type="evidence" value="ECO:0007669"/>
    <property type="project" value="InterPro"/>
</dbReference>
<accession>A0A1C4UMV5</accession>
<dbReference type="RefSeq" id="WP_089017005.1">
    <property type="nucleotide sequence ID" value="NZ_LT607412.1"/>
</dbReference>
<protein>
    <submittedName>
        <fullName evidence="3">Nucleotide-binding universal stress protein, UspA family</fullName>
    </submittedName>
</protein>
<evidence type="ECO:0000313" key="4">
    <source>
        <dbReference type="Proteomes" id="UP000198243"/>
    </source>
</evidence>
<name>A0A1C4UMV5_9ACTN</name>
<reference evidence="4" key="1">
    <citation type="submission" date="2016-06" db="EMBL/GenBank/DDBJ databases">
        <authorList>
            <person name="Varghese N."/>
            <person name="Submissions Spin"/>
        </authorList>
    </citation>
    <scope>NUCLEOTIDE SEQUENCE [LARGE SCALE GENOMIC DNA]</scope>
    <source>
        <strain evidence="4">DSM 44875</strain>
    </source>
</reference>
<evidence type="ECO:0000259" key="2">
    <source>
        <dbReference type="Pfam" id="PF00582"/>
    </source>
</evidence>
<evidence type="ECO:0000256" key="1">
    <source>
        <dbReference type="ARBA" id="ARBA00008791"/>
    </source>
</evidence>
<dbReference type="Pfam" id="PF00582">
    <property type="entry name" value="Usp"/>
    <property type="match status" value="2"/>
</dbReference>
<dbReference type="PROSITE" id="PS00785">
    <property type="entry name" value="5_NUCLEOTIDASE_1"/>
    <property type="match status" value="1"/>
</dbReference>
<dbReference type="OrthoDB" id="3404132at2"/>
<dbReference type="Proteomes" id="UP000198243">
    <property type="component" value="Chromosome I"/>
</dbReference>
<proteinExistence type="inferred from homology"/>
<dbReference type="PRINTS" id="PR01438">
    <property type="entry name" value="UNVRSLSTRESS"/>
</dbReference>
<gene>
    <name evidence="3" type="ORF">GA0070607_0878</name>
</gene>
<feature type="domain" description="UspA" evidence="2">
    <location>
        <begin position="146"/>
        <end position="266"/>
    </location>
</feature>
<comment type="similarity">
    <text evidence="1">Belongs to the universal stress protein A family.</text>
</comment>
<dbReference type="Gene3D" id="3.40.50.620">
    <property type="entry name" value="HUPs"/>
    <property type="match status" value="2"/>
</dbReference>
<dbReference type="PANTHER" id="PTHR46268:SF6">
    <property type="entry name" value="UNIVERSAL STRESS PROTEIN UP12"/>
    <property type="match status" value="1"/>
</dbReference>
<dbReference type="AlphaFoldDB" id="A0A1C4UMV5"/>
<dbReference type="GO" id="GO:0046872">
    <property type="term" value="F:metal ion binding"/>
    <property type="evidence" value="ECO:0007669"/>
    <property type="project" value="InterPro"/>
</dbReference>
<evidence type="ECO:0000313" key="3">
    <source>
        <dbReference type="EMBL" id="SCE72971.1"/>
    </source>
</evidence>
<dbReference type="InterPro" id="IPR006016">
    <property type="entry name" value="UspA"/>
</dbReference>
<feature type="domain" description="UspA" evidence="2">
    <location>
        <begin position="9"/>
        <end position="138"/>
    </location>
</feature>
<keyword evidence="4" id="KW-1185">Reference proteome</keyword>
<sequence length="286" mass="30001">MAASADAAVLVGLGTEHDLPVVHQAAQEAAAHNRQLHLLHTFDWHAAFAADTVAAPRDQAEDLITRGAQLAHGIEPGLTVRGEIVEGAMLPILIRRSQAAFLLAVGDSGMAGSGKCIPSETTAVQLAARAGCPLLVVRQEQPPSGPVLVGVDGSPSSTLALEWAFECAARRHTRLLALRVVEPDEDTDLVTDQLSEVVARFSARRTDVPAECRVIRGDPGQVLVDVSRSAQVALVAARGDEPGRGMLGAVAQSMLYHSPAPVVIVRGLAEAPLTGPDAHPSRDQRP</sequence>
<dbReference type="InterPro" id="IPR006015">
    <property type="entry name" value="Universal_stress_UspA"/>
</dbReference>
<dbReference type="EMBL" id="LT607412">
    <property type="protein sequence ID" value="SCE72971.1"/>
    <property type="molecule type" value="Genomic_DNA"/>
</dbReference>
<dbReference type="SUPFAM" id="SSF52402">
    <property type="entry name" value="Adenine nucleotide alpha hydrolases-like"/>
    <property type="match status" value="2"/>
</dbReference>
<dbReference type="InterPro" id="IPR014729">
    <property type="entry name" value="Rossmann-like_a/b/a_fold"/>
</dbReference>
<dbReference type="InterPro" id="IPR006146">
    <property type="entry name" value="5'-Nucleotdase_CS"/>
</dbReference>
<dbReference type="GO" id="GO:0000166">
    <property type="term" value="F:nucleotide binding"/>
    <property type="evidence" value="ECO:0007669"/>
    <property type="project" value="InterPro"/>
</dbReference>
<organism evidence="3 4">
    <name type="scientific">Micromonospora coriariae</name>
    <dbReference type="NCBI Taxonomy" id="285665"/>
    <lineage>
        <taxon>Bacteria</taxon>
        <taxon>Bacillati</taxon>
        <taxon>Actinomycetota</taxon>
        <taxon>Actinomycetes</taxon>
        <taxon>Micromonosporales</taxon>
        <taxon>Micromonosporaceae</taxon>
        <taxon>Micromonospora</taxon>
    </lineage>
</organism>
<dbReference type="PANTHER" id="PTHR46268">
    <property type="entry name" value="STRESS RESPONSE PROTEIN NHAX"/>
    <property type="match status" value="1"/>
</dbReference>